<name>A0A8J3FME9_9ACTN</name>
<organism evidence="3 4">
    <name type="scientific">Mangrovihabitans endophyticus</name>
    <dbReference type="NCBI Taxonomy" id="1751298"/>
    <lineage>
        <taxon>Bacteria</taxon>
        <taxon>Bacillati</taxon>
        <taxon>Actinomycetota</taxon>
        <taxon>Actinomycetes</taxon>
        <taxon>Micromonosporales</taxon>
        <taxon>Micromonosporaceae</taxon>
        <taxon>Mangrovihabitans</taxon>
    </lineage>
</organism>
<reference evidence="3" key="1">
    <citation type="journal article" date="2014" name="Int. J. Syst. Evol. Microbiol.">
        <title>Complete genome sequence of Corynebacterium casei LMG S-19264T (=DSM 44701T), isolated from a smear-ripened cheese.</title>
        <authorList>
            <consortium name="US DOE Joint Genome Institute (JGI-PGF)"/>
            <person name="Walter F."/>
            <person name="Albersmeier A."/>
            <person name="Kalinowski J."/>
            <person name="Ruckert C."/>
        </authorList>
    </citation>
    <scope>NUCLEOTIDE SEQUENCE</scope>
    <source>
        <strain evidence="3">CGMCC 4.7299</strain>
    </source>
</reference>
<evidence type="ECO:0000259" key="2">
    <source>
        <dbReference type="PROSITE" id="PS50991"/>
    </source>
</evidence>
<evidence type="ECO:0000313" key="4">
    <source>
        <dbReference type="Proteomes" id="UP000656042"/>
    </source>
</evidence>
<dbReference type="InterPro" id="IPR000891">
    <property type="entry name" value="PYR_CT"/>
</dbReference>
<dbReference type="EMBL" id="BMMX01000001">
    <property type="protein sequence ID" value="GGK75464.1"/>
    <property type="molecule type" value="Genomic_DNA"/>
</dbReference>
<dbReference type="PROSITE" id="PS50991">
    <property type="entry name" value="PYR_CT"/>
    <property type="match status" value="1"/>
</dbReference>
<dbReference type="Proteomes" id="UP000656042">
    <property type="component" value="Unassembled WGS sequence"/>
</dbReference>
<feature type="domain" description="Pyruvate carboxyltransferase" evidence="2">
    <location>
        <begin position="11"/>
        <end position="259"/>
    </location>
</feature>
<dbReference type="SUPFAM" id="SSF51569">
    <property type="entry name" value="Aldolase"/>
    <property type="match status" value="1"/>
</dbReference>
<dbReference type="Gene3D" id="3.20.20.70">
    <property type="entry name" value="Aldolase class I"/>
    <property type="match status" value="1"/>
</dbReference>
<dbReference type="GO" id="GO:0009098">
    <property type="term" value="P:L-leucine biosynthetic process"/>
    <property type="evidence" value="ECO:0007669"/>
    <property type="project" value="TreeGrafter"/>
</dbReference>
<dbReference type="Pfam" id="PF00682">
    <property type="entry name" value="HMGL-like"/>
    <property type="match status" value="1"/>
</dbReference>
<evidence type="ECO:0000313" key="3">
    <source>
        <dbReference type="EMBL" id="GGK75464.1"/>
    </source>
</evidence>
<dbReference type="InterPro" id="IPR013785">
    <property type="entry name" value="Aldolase_TIM"/>
</dbReference>
<protein>
    <recommendedName>
        <fullName evidence="2">Pyruvate carboxyltransferase domain-containing protein</fullName>
    </recommendedName>
</protein>
<reference evidence="3" key="2">
    <citation type="submission" date="2020-09" db="EMBL/GenBank/DDBJ databases">
        <authorList>
            <person name="Sun Q."/>
            <person name="Zhou Y."/>
        </authorList>
    </citation>
    <scope>NUCLEOTIDE SEQUENCE</scope>
    <source>
        <strain evidence="3">CGMCC 4.7299</strain>
    </source>
</reference>
<sequence length="321" mass="33203">MATAPDMATGVTVVDVTLRDGGKVHGHRWTTSQAVRLVQACAAAGVALVEVGYYRPARHRTDGVYLPAASCPEPYLDALSAQAGRTALTVMASRRDVTPADLAPLARHGVGAVAMPVRPGEAAELLPYLRAAADAGVRLTPKVMRVRRTPIDDLLRAAEKLSAAGVYVVADSYGALLPRDVAALFARLGSVTPAALGLHAHDGQRLALANTLSALEAGVTVVDGSLCGLGVDGGNLMLEALVGHLRHRLGRTLRLTPLVRAALELVTGWLPGDPRAVLTDLLLGLLDLDPGGADVAGTDPLEALCALADAPAPLTRRQPAA</sequence>
<keyword evidence="4" id="KW-1185">Reference proteome</keyword>
<keyword evidence="1" id="KW-0464">Manganese</keyword>
<dbReference type="InterPro" id="IPR050073">
    <property type="entry name" value="2-IPM_HCS-like"/>
</dbReference>
<dbReference type="RefSeq" id="WP_189077503.1">
    <property type="nucleotide sequence ID" value="NZ_BMMX01000001.1"/>
</dbReference>
<dbReference type="AlphaFoldDB" id="A0A8J3FME9"/>
<proteinExistence type="predicted"/>
<dbReference type="GO" id="GO:0003852">
    <property type="term" value="F:2-isopropylmalate synthase activity"/>
    <property type="evidence" value="ECO:0007669"/>
    <property type="project" value="TreeGrafter"/>
</dbReference>
<dbReference type="PANTHER" id="PTHR10277">
    <property type="entry name" value="HOMOCITRATE SYNTHASE-RELATED"/>
    <property type="match status" value="1"/>
</dbReference>
<comment type="caution">
    <text evidence="3">The sequence shown here is derived from an EMBL/GenBank/DDBJ whole genome shotgun (WGS) entry which is preliminary data.</text>
</comment>
<evidence type="ECO:0000256" key="1">
    <source>
        <dbReference type="ARBA" id="ARBA00023211"/>
    </source>
</evidence>
<dbReference type="PANTHER" id="PTHR10277:SF9">
    <property type="entry name" value="2-ISOPROPYLMALATE SYNTHASE 1, CHLOROPLASTIC-RELATED"/>
    <property type="match status" value="1"/>
</dbReference>
<gene>
    <name evidence="3" type="ORF">GCM10012284_06830</name>
</gene>
<accession>A0A8J3FME9</accession>